<organism evidence="1 2">
    <name type="scientific">Durusdinium trenchii</name>
    <dbReference type="NCBI Taxonomy" id="1381693"/>
    <lineage>
        <taxon>Eukaryota</taxon>
        <taxon>Sar</taxon>
        <taxon>Alveolata</taxon>
        <taxon>Dinophyceae</taxon>
        <taxon>Suessiales</taxon>
        <taxon>Symbiodiniaceae</taxon>
        <taxon>Durusdinium</taxon>
    </lineage>
</organism>
<reference evidence="1 2" key="1">
    <citation type="submission" date="2024-02" db="EMBL/GenBank/DDBJ databases">
        <authorList>
            <person name="Chen Y."/>
            <person name="Shah S."/>
            <person name="Dougan E. K."/>
            <person name="Thang M."/>
            <person name="Chan C."/>
        </authorList>
    </citation>
    <scope>NUCLEOTIDE SEQUENCE [LARGE SCALE GENOMIC DNA]</scope>
</reference>
<sequence>MLERGNPPRSPLSDRAAPKAASLRSRYWRPGVVPTIRAQQKCPSFFHPGLSAGLLFQVHRAVSRRASSAQLRAHEARGVEVWRRLPLEAPPNMDAILRNRYNDVVYEELDDLDLSPFRSLAVLRFPVHWVPQVGQLRDHVLRLGSTQHLAMQFALEEHGGFLGIAVDIPQAQYLPRGCVGAEVLRLTVEEDAVHVTLRGVSMLLPFAGFKCSVGSNLNPGAWLDTPKVRLERRCVSGRTGDFNEFHQNLPEAPMDQKKVLGVGGLPIWPAERLQNL</sequence>
<protein>
    <submittedName>
        <fullName evidence="1">Uncharacterized protein</fullName>
    </submittedName>
</protein>
<dbReference type="EMBL" id="CAXAMN010023017">
    <property type="protein sequence ID" value="CAK9074457.1"/>
    <property type="molecule type" value="Genomic_DNA"/>
</dbReference>
<dbReference type="Proteomes" id="UP001642484">
    <property type="component" value="Unassembled WGS sequence"/>
</dbReference>
<proteinExistence type="predicted"/>
<accession>A0ABP0PEK0</accession>
<evidence type="ECO:0000313" key="1">
    <source>
        <dbReference type="EMBL" id="CAK9074457.1"/>
    </source>
</evidence>
<comment type="caution">
    <text evidence="1">The sequence shown here is derived from an EMBL/GenBank/DDBJ whole genome shotgun (WGS) entry which is preliminary data.</text>
</comment>
<gene>
    <name evidence="1" type="ORF">CCMP2556_LOCUS36682</name>
</gene>
<keyword evidence="2" id="KW-1185">Reference proteome</keyword>
<evidence type="ECO:0000313" key="2">
    <source>
        <dbReference type="Proteomes" id="UP001642484"/>
    </source>
</evidence>
<name>A0ABP0PEK0_9DINO</name>